<dbReference type="SMART" id="SM00186">
    <property type="entry name" value="FBG"/>
    <property type="match status" value="1"/>
</dbReference>
<evidence type="ECO:0000256" key="6">
    <source>
        <dbReference type="ARBA" id="ARBA00023180"/>
    </source>
</evidence>
<organism evidence="9 10">
    <name type="scientific">Clytia hemisphaerica</name>
    <dbReference type="NCBI Taxonomy" id="252671"/>
    <lineage>
        <taxon>Eukaryota</taxon>
        <taxon>Metazoa</taxon>
        <taxon>Cnidaria</taxon>
        <taxon>Hydrozoa</taxon>
        <taxon>Hydroidolina</taxon>
        <taxon>Leptothecata</taxon>
        <taxon>Obeliida</taxon>
        <taxon>Clytiidae</taxon>
        <taxon>Clytia</taxon>
    </lineage>
</organism>
<proteinExistence type="predicted"/>
<protein>
    <recommendedName>
        <fullName evidence="8">Fibrinogen C-terminal domain-containing protein</fullName>
    </recommendedName>
</protein>
<evidence type="ECO:0000259" key="8">
    <source>
        <dbReference type="PROSITE" id="PS51406"/>
    </source>
</evidence>
<keyword evidence="3 7" id="KW-0732">Signal</keyword>
<dbReference type="InterPro" id="IPR037579">
    <property type="entry name" value="FIB_ANG-like"/>
</dbReference>
<evidence type="ECO:0000256" key="3">
    <source>
        <dbReference type="ARBA" id="ARBA00022729"/>
    </source>
</evidence>
<dbReference type="Proteomes" id="UP000594262">
    <property type="component" value="Unplaced"/>
</dbReference>
<dbReference type="PANTHER" id="PTHR47221">
    <property type="entry name" value="FIBRINOGEN ALPHA CHAIN"/>
    <property type="match status" value="1"/>
</dbReference>
<dbReference type="InterPro" id="IPR002181">
    <property type="entry name" value="Fibrinogen_a/b/g_C_dom"/>
</dbReference>
<feature type="chain" id="PRO_5029531163" description="Fibrinogen C-terminal domain-containing protein" evidence="7">
    <location>
        <begin position="20"/>
        <end position="331"/>
    </location>
</feature>
<feature type="signal peptide" evidence="7">
    <location>
        <begin position="1"/>
        <end position="19"/>
    </location>
</feature>
<sequence>MASFLRVVFLVSILRRTFGGCSHGKFIQNETGKAVAPQFRPKFMTIADSQIQCFLKQKFKDCECWLLEVKTLSTNKYSCRFYLKDDVYSFIEDGSAIIYEQHKNPCQFNQKPGDACYKIPKDCQEIQQRGLEINGVYDIEIDGQTKSVYCDLTENQGGWTAIQRRVSGDTNFNRNWIEYKNGFGDPATNYWIGLDSIHVLTKGRADVLLRVTAESFDGQKAFAVYKGFSIGSESEKFKLTSGDYIDGLQGKSWTEFTGMFFSTRDKDSDKKSDGNCAISREGGGWYKSCTWLNMNGRYGADATKIGDAYMHWTNFKQHESLKSISLSIKRS</sequence>
<dbReference type="NCBIfam" id="NF040941">
    <property type="entry name" value="GGGWT_bact"/>
    <property type="match status" value="1"/>
</dbReference>
<feature type="domain" description="Fibrinogen C-terminal" evidence="8">
    <location>
        <begin position="114"/>
        <end position="331"/>
    </location>
</feature>
<evidence type="ECO:0000256" key="7">
    <source>
        <dbReference type="SAM" id="SignalP"/>
    </source>
</evidence>
<dbReference type="InterPro" id="IPR014716">
    <property type="entry name" value="Fibrinogen_a/b/g_C_1"/>
</dbReference>
<evidence type="ECO:0000313" key="9">
    <source>
        <dbReference type="EnsemblMetazoa" id="CLYHEMP004190.1"/>
    </source>
</evidence>
<dbReference type="Gene3D" id="3.90.215.10">
    <property type="entry name" value="Gamma Fibrinogen, chain A, domain 1"/>
    <property type="match status" value="1"/>
</dbReference>
<evidence type="ECO:0000256" key="1">
    <source>
        <dbReference type="ARBA" id="ARBA00004613"/>
    </source>
</evidence>
<keyword evidence="10" id="KW-1185">Reference proteome</keyword>
<name>A0A7M5WJC7_9CNID</name>
<dbReference type="PROSITE" id="PS51406">
    <property type="entry name" value="FIBRINOGEN_C_2"/>
    <property type="match status" value="1"/>
</dbReference>
<evidence type="ECO:0000256" key="4">
    <source>
        <dbReference type="ARBA" id="ARBA00023054"/>
    </source>
</evidence>
<keyword evidence="2" id="KW-0964">Secreted</keyword>
<dbReference type="Pfam" id="PF00147">
    <property type="entry name" value="Fibrinogen_C"/>
    <property type="match status" value="1"/>
</dbReference>
<keyword evidence="5" id="KW-1015">Disulfide bond</keyword>
<accession>A0A7M5WJC7</accession>
<comment type="subcellular location">
    <subcellularLocation>
        <location evidence="1">Secreted</location>
    </subcellularLocation>
</comment>
<reference evidence="9" key="1">
    <citation type="submission" date="2021-01" db="UniProtKB">
        <authorList>
            <consortium name="EnsemblMetazoa"/>
        </authorList>
    </citation>
    <scope>IDENTIFICATION</scope>
</reference>
<dbReference type="AlphaFoldDB" id="A0A7M5WJC7"/>
<dbReference type="OrthoDB" id="6275059at2759"/>
<evidence type="ECO:0000256" key="2">
    <source>
        <dbReference type="ARBA" id="ARBA00022525"/>
    </source>
</evidence>
<keyword evidence="6" id="KW-0325">Glycoprotein</keyword>
<dbReference type="GO" id="GO:0005576">
    <property type="term" value="C:extracellular region"/>
    <property type="evidence" value="ECO:0007669"/>
    <property type="project" value="UniProtKB-SubCell"/>
</dbReference>
<evidence type="ECO:0000256" key="5">
    <source>
        <dbReference type="ARBA" id="ARBA00023157"/>
    </source>
</evidence>
<evidence type="ECO:0000313" key="10">
    <source>
        <dbReference type="Proteomes" id="UP000594262"/>
    </source>
</evidence>
<dbReference type="PANTHER" id="PTHR47221:SF6">
    <property type="entry name" value="FIBRINOGEN ALPHA CHAIN"/>
    <property type="match status" value="1"/>
</dbReference>
<dbReference type="SUPFAM" id="SSF56496">
    <property type="entry name" value="Fibrinogen C-terminal domain-like"/>
    <property type="match status" value="1"/>
</dbReference>
<keyword evidence="4" id="KW-0175">Coiled coil</keyword>
<dbReference type="InterPro" id="IPR036056">
    <property type="entry name" value="Fibrinogen-like_C"/>
</dbReference>
<dbReference type="EnsemblMetazoa" id="CLYHEMT004190.1">
    <property type="protein sequence ID" value="CLYHEMP004190.1"/>
    <property type="gene ID" value="CLYHEMG004190"/>
</dbReference>
<dbReference type="CDD" id="cd00087">
    <property type="entry name" value="FReD"/>
    <property type="match status" value="1"/>
</dbReference>